<evidence type="ECO:0000256" key="5">
    <source>
        <dbReference type="ARBA" id="ARBA00023242"/>
    </source>
</evidence>
<dbReference type="EMBL" id="JAMWBK010000003">
    <property type="protein sequence ID" value="KAJ8906433.1"/>
    <property type="molecule type" value="Genomic_DNA"/>
</dbReference>
<dbReference type="Gene3D" id="3.30.160.60">
    <property type="entry name" value="Classic Zinc Finger"/>
    <property type="match status" value="2"/>
</dbReference>
<keyword evidence="2" id="KW-0677">Repeat</keyword>
<dbReference type="SUPFAM" id="SSF57667">
    <property type="entry name" value="beta-beta-alpha zinc fingers"/>
    <property type="match status" value="1"/>
</dbReference>
<dbReference type="PANTHER" id="PTHR14003:SF23">
    <property type="entry name" value="ZINC FINGER PROTEIN 143"/>
    <property type="match status" value="1"/>
</dbReference>
<accession>A0AAV8UXT3</accession>
<evidence type="ECO:0000256" key="1">
    <source>
        <dbReference type="ARBA" id="ARBA00022723"/>
    </source>
</evidence>
<keyword evidence="1" id="KW-0479">Metal-binding</keyword>
<dbReference type="GO" id="GO:0000785">
    <property type="term" value="C:chromatin"/>
    <property type="evidence" value="ECO:0007669"/>
    <property type="project" value="TreeGrafter"/>
</dbReference>
<name>A0AAV8UXT3_9RHOD</name>
<dbReference type="PROSITE" id="PS50157">
    <property type="entry name" value="ZINC_FINGER_C2H2_2"/>
    <property type="match status" value="2"/>
</dbReference>
<evidence type="ECO:0000313" key="8">
    <source>
        <dbReference type="EMBL" id="KAJ8906433.1"/>
    </source>
</evidence>
<sequence>MGPAKEVGLKRKKPSSSARVGERFACEICNKMFKYRYCVDNHRRVHTGSNPFRCTEKGCDRVFKWRSSLKSHMQTHREVEVSSKEATDKGWSSRGNGIDGLVRQEEGRLLKEENRIPGIPNEPSTDPFLKNDSMSSKCSVDSRELKVARQQRTAHLRFRNGVDASGKYFADSPASLELNAPDSACQLALSPLAPELYNSLPNISNLYPAERIPTSRKSPQFERHDGLLPSSSTLLASSALPSSNALAESIALPPTSALFASSALPAASNLLPPFPSGMEKIPLAPDQGLPVLRAPNSFGNNNSRLGTAPRESLLRLCTELNPLERR</sequence>
<keyword evidence="4" id="KW-0862">Zinc</keyword>
<organism evidence="8 9">
    <name type="scientific">Rhodosorus marinus</name>
    <dbReference type="NCBI Taxonomy" id="101924"/>
    <lineage>
        <taxon>Eukaryota</taxon>
        <taxon>Rhodophyta</taxon>
        <taxon>Stylonematophyceae</taxon>
        <taxon>Stylonematales</taxon>
        <taxon>Stylonemataceae</taxon>
        <taxon>Rhodosorus</taxon>
    </lineage>
</organism>
<gene>
    <name evidence="8" type="ORF">NDN08_002926</name>
</gene>
<evidence type="ECO:0000256" key="2">
    <source>
        <dbReference type="ARBA" id="ARBA00022737"/>
    </source>
</evidence>
<keyword evidence="9" id="KW-1185">Reference proteome</keyword>
<dbReference type="PANTHER" id="PTHR14003">
    <property type="entry name" value="TRANSCRIPTIONAL REPRESSOR PROTEIN YY"/>
    <property type="match status" value="1"/>
</dbReference>
<dbReference type="InterPro" id="IPR013087">
    <property type="entry name" value="Znf_C2H2_type"/>
</dbReference>
<protein>
    <recommendedName>
        <fullName evidence="7">C2H2-type domain-containing protein</fullName>
    </recommendedName>
</protein>
<dbReference type="GO" id="GO:0000981">
    <property type="term" value="F:DNA-binding transcription factor activity, RNA polymerase II-specific"/>
    <property type="evidence" value="ECO:0007669"/>
    <property type="project" value="TreeGrafter"/>
</dbReference>
<dbReference type="GO" id="GO:0031519">
    <property type="term" value="C:PcG protein complex"/>
    <property type="evidence" value="ECO:0007669"/>
    <property type="project" value="TreeGrafter"/>
</dbReference>
<keyword evidence="3 6" id="KW-0863">Zinc-finger</keyword>
<dbReference type="SMART" id="SM00355">
    <property type="entry name" value="ZnF_C2H2"/>
    <property type="match status" value="2"/>
</dbReference>
<dbReference type="GO" id="GO:0000978">
    <property type="term" value="F:RNA polymerase II cis-regulatory region sequence-specific DNA binding"/>
    <property type="evidence" value="ECO:0007669"/>
    <property type="project" value="TreeGrafter"/>
</dbReference>
<evidence type="ECO:0000313" key="9">
    <source>
        <dbReference type="Proteomes" id="UP001157974"/>
    </source>
</evidence>
<evidence type="ECO:0000259" key="7">
    <source>
        <dbReference type="PROSITE" id="PS50157"/>
    </source>
</evidence>
<feature type="domain" description="C2H2-type" evidence="7">
    <location>
        <begin position="52"/>
        <end position="76"/>
    </location>
</feature>
<dbReference type="PROSITE" id="PS00028">
    <property type="entry name" value="ZINC_FINGER_C2H2_1"/>
    <property type="match status" value="2"/>
</dbReference>
<feature type="domain" description="C2H2-type" evidence="7">
    <location>
        <begin position="24"/>
        <end position="51"/>
    </location>
</feature>
<comment type="caution">
    <text evidence="8">The sequence shown here is derived from an EMBL/GenBank/DDBJ whole genome shotgun (WGS) entry which is preliminary data.</text>
</comment>
<proteinExistence type="predicted"/>
<dbReference type="Proteomes" id="UP001157974">
    <property type="component" value="Unassembled WGS sequence"/>
</dbReference>
<reference evidence="8 9" key="1">
    <citation type="journal article" date="2023" name="Nat. Commun.">
        <title>Origin of minicircular mitochondrial genomes in red algae.</title>
        <authorList>
            <person name="Lee Y."/>
            <person name="Cho C.H."/>
            <person name="Lee Y.M."/>
            <person name="Park S.I."/>
            <person name="Yang J.H."/>
            <person name="West J.A."/>
            <person name="Bhattacharya D."/>
            <person name="Yoon H.S."/>
        </authorList>
    </citation>
    <scope>NUCLEOTIDE SEQUENCE [LARGE SCALE GENOMIC DNA]</scope>
    <source>
        <strain evidence="8 9">CCMP1338</strain>
        <tissue evidence="8">Whole cell</tissue>
    </source>
</reference>
<evidence type="ECO:0000256" key="6">
    <source>
        <dbReference type="PROSITE-ProRule" id="PRU00042"/>
    </source>
</evidence>
<dbReference type="GO" id="GO:0005667">
    <property type="term" value="C:transcription regulator complex"/>
    <property type="evidence" value="ECO:0007669"/>
    <property type="project" value="TreeGrafter"/>
</dbReference>
<dbReference type="GO" id="GO:0008270">
    <property type="term" value="F:zinc ion binding"/>
    <property type="evidence" value="ECO:0007669"/>
    <property type="project" value="UniProtKB-KW"/>
</dbReference>
<dbReference type="AlphaFoldDB" id="A0AAV8UXT3"/>
<dbReference type="Pfam" id="PF00096">
    <property type="entry name" value="zf-C2H2"/>
    <property type="match status" value="1"/>
</dbReference>
<evidence type="ECO:0000256" key="3">
    <source>
        <dbReference type="ARBA" id="ARBA00022771"/>
    </source>
</evidence>
<keyword evidence="5" id="KW-0539">Nucleus</keyword>
<evidence type="ECO:0000256" key="4">
    <source>
        <dbReference type="ARBA" id="ARBA00022833"/>
    </source>
</evidence>
<dbReference type="InterPro" id="IPR036236">
    <property type="entry name" value="Znf_C2H2_sf"/>
</dbReference>